<evidence type="ECO:0000313" key="6">
    <source>
        <dbReference type="EMBL" id="TDU66609.1"/>
    </source>
</evidence>
<dbReference type="PROSITE" id="PS00059">
    <property type="entry name" value="ADH_ZINC"/>
    <property type="match status" value="1"/>
</dbReference>
<feature type="domain" description="Enoyl reductase (ER)" evidence="5">
    <location>
        <begin position="7"/>
        <end position="382"/>
    </location>
</feature>
<dbReference type="InterPro" id="IPR036291">
    <property type="entry name" value="NAD(P)-bd_dom_sf"/>
</dbReference>
<evidence type="ECO:0000313" key="7">
    <source>
        <dbReference type="Proteomes" id="UP000295662"/>
    </source>
</evidence>
<gene>
    <name evidence="6" type="ORF">EI77_03704</name>
</gene>
<evidence type="ECO:0000256" key="2">
    <source>
        <dbReference type="ARBA" id="ARBA00022833"/>
    </source>
</evidence>
<evidence type="ECO:0000256" key="1">
    <source>
        <dbReference type="ARBA" id="ARBA00022723"/>
    </source>
</evidence>
<proteinExistence type="inferred from homology"/>
<dbReference type="OrthoDB" id="9769198at2"/>
<dbReference type="Pfam" id="PF08240">
    <property type="entry name" value="ADH_N"/>
    <property type="match status" value="1"/>
</dbReference>
<dbReference type="InterPro" id="IPR011032">
    <property type="entry name" value="GroES-like_sf"/>
</dbReference>
<evidence type="ECO:0000256" key="4">
    <source>
        <dbReference type="RuleBase" id="RU361277"/>
    </source>
</evidence>
<comment type="cofactor">
    <cofactor evidence="4">
        <name>Zn(2+)</name>
        <dbReference type="ChEBI" id="CHEBI:29105"/>
    </cofactor>
</comment>
<dbReference type="InterPro" id="IPR006058">
    <property type="entry name" value="2Fe2S_fd_BS"/>
</dbReference>
<dbReference type="RefSeq" id="WP_133796703.1">
    <property type="nucleotide sequence ID" value="NZ_SOCA01000008.1"/>
</dbReference>
<dbReference type="AlphaFoldDB" id="A0A4R7RNK9"/>
<comment type="caution">
    <text evidence="6">The sequence shown here is derived from an EMBL/GenBank/DDBJ whole genome shotgun (WGS) entry which is preliminary data.</text>
</comment>
<evidence type="ECO:0000256" key="3">
    <source>
        <dbReference type="ARBA" id="ARBA00023002"/>
    </source>
</evidence>
<evidence type="ECO:0000259" key="5">
    <source>
        <dbReference type="SMART" id="SM00829"/>
    </source>
</evidence>
<dbReference type="GO" id="GO:0051537">
    <property type="term" value="F:2 iron, 2 sulfur cluster binding"/>
    <property type="evidence" value="ECO:0007669"/>
    <property type="project" value="InterPro"/>
</dbReference>
<dbReference type="Gene3D" id="3.90.180.10">
    <property type="entry name" value="Medium-chain alcohol dehydrogenases, catalytic domain"/>
    <property type="match status" value="2"/>
</dbReference>
<dbReference type="Proteomes" id="UP000295662">
    <property type="component" value="Unassembled WGS sequence"/>
</dbReference>
<organism evidence="6 7">
    <name type="scientific">Prosthecobacter fusiformis</name>
    <dbReference type="NCBI Taxonomy" id="48464"/>
    <lineage>
        <taxon>Bacteria</taxon>
        <taxon>Pseudomonadati</taxon>
        <taxon>Verrucomicrobiota</taxon>
        <taxon>Verrucomicrobiia</taxon>
        <taxon>Verrucomicrobiales</taxon>
        <taxon>Verrucomicrobiaceae</taxon>
        <taxon>Prosthecobacter</taxon>
    </lineage>
</organism>
<dbReference type="EMBL" id="SOCA01000008">
    <property type="protein sequence ID" value="TDU66609.1"/>
    <property type="molecule type" value="Genomic_DNA"/>
</dbReference>
<dbReference type="Gene3D" id="3.40.50.720">
    <property type="entry name" value="NAD(P)-binding Rossmann-like Domain"/>
    <property type="match status" value="1"/>
</dbReference>
<dbReference type="InterPro" id="IPR002328">
    <property type="entry name" value="ADH_Zn_CS"/>
</dbReference>
<dbReference type="GO" id="GO:0008270">
    <property type="term" value="F:zinc ion binding"/>
    <property type="evidence" value="ECO:0007669"/>
    <property type="project" value="InterPro"/>
</dbReference>
<dbReference type="Pfam" id="PF00107">
    <property type="entry name" value="ADH_zinc_N"/>
    <property type="match status" value="1"/>
</dbReference>
<accession>A0A4R7RNK9</accession>
<dbReference type="PANTHER" id="PTHR43401:SF2">
    <property type="entry name" value="L-THREONINE 3-DEHYDROGENASE"/>
    <property type="match status" value="1"/>
</dbReference>
<comment type="similarity">
    <text evidence="4">Belongs to the zinc-containing alcohol dehydrogenase family.</text>
</comment>
<dbReference type="GO" id="GO:0016616">
    <property type="term" value="F:oxidoreductase activity, acting on the CH-OH group of donors, NAD or NADP as acceptor"/>
    <property type="evidence" value="ECO:0007669"/>
    <property type="project" value="UniProtKB-ARBA"/>
</dbReference>
<reference evidence="6 7" key="1">
    <citation type="submission" date="2019-03" db="EMBL/GenBank/DDBJ databases">
        <title>Genomic Encyclopedia of Archaeal and Bacterial Type Strains, Phase II (KMG-II): from individual species to whole genera.</title>
        <authorList>
            <person name="Goeker M."/>
        </authorList>
    </citation>
    <scope>NUCLEOTIDE SEQUENCE [LARGE SCALE GENOMIC DNA]</scope>
    <source>
        <strain evidence="6 7">ATCC 25309</strain>
    </source>
</reference>
<keyword evidence="2 4" id="KW-0862">Zinc</keyword>
<keyword evidence="1 4" id="KW-0479">Metal-binding</keyword>
<dbReference type="CDD" id="cd08236">
    <property type="entry name" value="sugar_DH"/>
    <property type="match status" value="1"/>
</dbReference>
<sequence length="386" mass="41101">MNALVLTAPSEFNYDTAFPDPTPGAGEVLVKIKACGICGSDIHGMDGRSGRRQMPIVMGHEAAGEIIEVGEGVTDWKVGERVTFDSTEYCGECEECQAGYVNLCPDRKVLGVSPGSYRRHGCFAEKIVLPERILYHIPESLSYEKAAFAEPVAIALHAVNLADGIEVGEAFADECGDGDCGTCGHDHEGHEHAEGEACGHDHEDVRGGVAVVIGAGLIGLLVIQALKARGWERVIAVDLDDKRLELSKTLGADDAFNAKQENLAMHLREITGGDGADASFEVVGAAAPVDLAIRCVRKGGQVILVGNLQASTPFPLQEVVTRQIMIRGSCSCAGEYPEAIRRIEDGSIQVEPLLSAVVPLEEGAGWFKRLYDNKEGLLKVVLTPAG</sequence>
<dbReference type="PANTHER" id="PTHR43401">
    <property type="entry name" value="L-THREONINE 3-DEHYDROGENASE"/>
    <property type="match status" value="1"/>
</dbReference>
<dbReference type="InterPro" id="IPR013154">
    <property type="entry name" value="ADH-like_N"/>
</dbReference>
<protein>
    <submittedName>
        <fullName evidence="6">L-iditol 2-dehydrogenase</fullName>
    </submittedName>
</protein>
<keyword evidence="3" id="KW-0560">Oxidoreductase</keyword>
<dbReference type="SUPFAM" id="SSF50129">
    <property type="entry name" value="GroES-like"/>
    <property type="match status" value="1"/>
</dbReference>
<dbReference type="PROSITE" id="PS00197">
    <property type="entry name" value="2FE2S_FER_1"/>
    <property type="match status" value="1"/>
</dbReference>
<name>A0A4R7RNK9_9BACT</name>
<dbReference type="SMART" id="SM00829">
    <property type="entry name" value="PKS_ER"/>
    <property type="match status" value="1"/>
</dbReference>
<dbReference type="InterPro" id="IPR020843">
    <property type="entry name" value="ER"/>
</dbReference>
<dbReference type="InterPro" id="IPR013149">
    <property type="entry name" value="ADH-like_C"/>
</dbReference>
<keyword evidence="7" id="KW-1185">Reference proteome</keyword>
<dbReference type="InterPro" id="IPR050129">
    <property type="entry name" value="Zn_alcohol_dh"/>
</dbReference>
<dbReference type="SUPFAM" id="SSF51735">
    <property type="entry name" value="NAD(P)-binding Rossmann-fold domains"/>
    <property type="match status" value="1"/>
</dbReference>